<proteinExistence type="predicted"/>
<keyword evidence="3" id="KW-1185">Reference proteome</keyword>
<dbReference type="EMBL" id="CP133548">
    <property type="protein sequence ID" value="WMS86275.1"/>
    <property type="molecule type" value="Genomic_DNA"/>
</dbReference>
<protein>
    <submittedName>
        <fullName evidence="2">Uncharacterized protein</fullName>
    </submittedName>
</protein>
<dbReference type="KEGG" id="plei:Q9312_13705"/>
<evidence type="ECO:0000313" key="3">
    <source>
        <dbReference type="Proteomes" id="UP001239782"/>
    </source>
</evidence>
<gene>
    <name evidence="2" type="ORF">Q9312_13705</name>
</gene>
<keyword evidence="1" id="KW-0732">Signal</keyword>
<feature type="signal peptide" evidence="1">
    <location>
        <begin position="1"/>
        <end position="25"/>
    </location>
</feature>
<dbReference type="Proteomes" id="UP001239782">
    <property type="component" value="Chromosome"/>
</dbReference>
<feature type="chain" id="PRO_5041398945" evidence="1">
    <location>
        <begin position="26"/>
        <end position="169"/>
    </location>
</feature>
<dbReference type="PROSITE" id="PS51257">
    <property type="entry name" value="PROKAR_LIPOPROTEIN"/>
    <property type="match status" value="1"/>
</dbReference>
<accession>A0AA51X6N7</accession>
<dbReference type="AlphaFoldDB" id="A0AA51X6N7"/>
<sequence length="169" mass="18716">MLRVFFASSVAITLSLFLAACGGGAANNQQGPLSSEPLAIYTYANSNPNDRNQMEFRKNYGAKITNELKQRNLFSTANYIGDGQDISGQKVVLRVTFLYLTNANGDWPMEAKVHYLLERDGESIFNRVYRVEATRYNAATECAGCDAKTTVLTMLNKKVVPDLTAELSR</sequence>
<evidence type="ECO:0000313" key="2">
    <source>
        <dbReference type="EMBL" id="WMS86275.1"/>
    </source>
</evidence>
<organism evidence="2 3">
    <name type="scientific">Pleionea litopenaei</name>
    <dbReference type="NCBI Taxonomy" id="3070815"/>
    <lineage>
        <taxon>Bacteria</taxon>
        <taxon>Pseudomonadati</taxon>
        <taxon>Pseudomonadota</taxon>
        <taxon>Gammaproteobacteria</taxon>
        <taxon>Oceanospirillales</taxon>
        <taxon>Pleioneaceae</taxon>
        <taxon>Pleionea</taxon>
    </lineage>
</organism>
<evidence type="ECO:0000256" key="1">
    <source>
        <dbReference type="SAM" id="SignalP"/>
    </source>
</evidence>
<dbReference type="RefSeq" id="WP_309201427.1">
    <property type="nucleotide sequence ID" value="NZ_CP133548.1"/>
</dbReference>
<name>A0AA51X6N7_9GAMM</name>
<reference evidence="2 3" key="1">
    <citation type="submission" date="2023-08" db="EMBL/GenBank/DDBJ databases">
        <title>Pleionea litopenaei sp. nov., isolated from stomach of juvenile Litopenaeus vannamei.</title>
        <authorList>
            <person name="Rho A.M."/>
            <person name="Hwang C.Y."/>
        </authorList>
    </citation>
    <scope>NUCLEOTIDE SEQUENCE [LARGE SCALE GENOMIC DNA]</scope>
    <source>
        <strain evidence="2 3">HL-JVS1</strain>
    </source>
</reference>